<evidence type="ECO:0000313" key="2">
    <source>
        <dbReference type="EMBL" id="TFK77597.1"/>
    </source>
</evidence>
<protein>
    <submittedName>
        <fullName evidence="2">Uncharacterized protein</fullName>
    </submittedName>
</protein>
<dbReference type="Proteomes" id="UP000308197">
    <property type="component" value="Unassembled WGS sequence"/>
</dbReference>
<accession>A0A5C3NLM7</accession>
<organism evidence="2 3">
    <name type="scientific">Polyporus arcularius HHB13444</name>
    <dbReference type="NCBI Taxonomy" id="1314778"/>
    <lineage>
        <taxon>Eukaryota</taxon>
        <taxon>Fungi</taxon>
        <taxon>Dikarya</taxon>
        <taxon>Basidiomycota</taxon>
        <taxon>Agaricomycotina</taxon>
        <taxon>Agaricomycetes</taxon>
        <taxon>Polyporales</taxon>
        <taxon>Polyporaceae</taxon>
        <taxon>Polyporus</taxon>
    </lineage>
</organism>
<sequence length="200" mass="21592">MDPQPCRQQAGVLETSVQRPSTSVNSTPPSQAHCNTPSVPTDGLERNRRLESPQPVEPVIKAHSQGECLQHEPSPGEAVVGAPPEEVALSDRAGSDEARSDVESDSDVEIILATAAVFSADLTFSSLQSRGGAADPSMAGHPHSPWYQQYSSPGFQENSPSKTPNLQLVRDDSLAFHREVIGLHAEAKEDHRVGKMQRRK</sequence>
<keyword evidence="3" id="KW-1185">Reference proteome</keyword>
<evidence type="ECO:0000256" key="1">
    <source>
        <dbReference type="SAM" id="MobiDB-lite"/>
    </source>
</evidence>
<gene>
    <name evidence="2" type="ORF">K466DRAFT_607979</name>
</gene>
<dbReference type="InParanoid" id="A0A5C3NLM7"/>
<dbReference type="EMBL" id="ML213434">
    <property type="protein sequence ID" value="TFK77597.1"/>
    <property type="molecule type" value="Genomic_DNA"/>
</dbReference>
<feature type="compositionally biased region" description="Polar residues" evidence="1">
    <location>
        <begin position="15"/>
        <end position="39"/>
    </location>
</feature>
<dbReference type="AlphaFoldDB" id="A0A5C3NLM7"/>
<feature type="non-terminal residue" evidence="2">
    <location>
        <position position="200"/>
    </location>
</feature>
<feature type="region of interest" description="Disordered" evidence="1">
    <location>
        <begin position="127"/>
        <end position="165"/>
    </location>
</feature>
<name>A0A5C3NLM7_9APHY</name>
<feature type="region of interest" description="Disordered" evidence="1">
    <location>
        <begin position="1"/>
        <end position="105"/>
    </location>
</feature>
<feature type="compositionally biased region" description="Polar residues" evidence="1">
    <location>
        <begin position="146"/>
        <end position="165"/>
    </location>
</feature>
<feature type="compositionally biased region" description="Basic and acidic residues" evidence="1">
    <location>
        <begin position="93"/>
        <end position="102"/>
    </location>
</feature>
<evidence type="ECO:0000313" key="3">
    <source>
        <dbReference type="Proteomes" id="UP000308197"/>
    </source>
</evidence>
<proteinExistence type="predicted"/>
<reference evidence="2 3" key="1">
    <citation type="journal article" date="2019" name="Nat. Ecol. Evol.">
        <title>Megaphylogeny resolves global patterns of mushroom evolution.</title>
        <authorList>
            <person name="Varga T."/>
            <person name="Krizsan K."/>
            <person name="Foldi C."/>
            <person name="Dima B."/>
            <person name="Sanchez-Garcia M."/>
            <person name="Sanchez-Ramirez S."/>
            <person name="Szollosi G.J."/>
            <person name="Szarkandi J.G."/>
            <person name="Papp V."/>
            <person name="Albert L."/>
            <person name="Andreopoulos W."/>
            <person name="Angelini C."/>
            <person name="Antonin V."/>
            <person name="Barry K.W."/>
            <person name="Bougher N.L."/>
            <person name="Buchanan P."/>
            <person name="Buyck B."/>
            <person name="Bense V."/>
            <person name="Catcheside P."/>
            <person name="Chovatia M."/>
            <person name="Cooper J."/>
            <person name="Damon W."/>
            <person name="Desjardin D."/>
            <person name="Finy P."/>
            <person name="Geml J."/>
            <person name="Haridas S."/>
            <person name="Hughes K."/>
            <person name="Justo A."/>
            <person name="Karasinski D."/>
            <person name="Kautmanova I."/>
            <person name="Kiss B."/>
            <person name="Kocsube S."/>
            <person name="Kotiranta H."/>
            <person name="LaButti K.M."/>
            <person name="Lechner B.E."/>
            <person name="Liimatainen K."/>
            <person name="Lipzen A."/>
            <person name="Lukacs Z."/>
            <person name="Mihaltcheva S."/>
            <person name="Morgado L.N."/>
            <person name="Niskanen T."/>
            <person name="Noordeloos M.E."/>
            <person name="Ohm R.A."/>
            <person name="Ortiz-Santana B."/>
            <person name="Ovrebo C."/>
            <person name="Racz N."/>
            <person name="Riley R."/>
            <person name="Savchenko A."/>
            <person name="Shiryaev A."/>
            <person name="Soop K."/>
            <person name="Spirin V."/>
            <person name="Szebenyi C."/>
            <person name="Tomsovsky M."/>
            <person name="Tulloss R.E."/>
            <person name="Uehling J."/>
            <person name="Grigoriev I.V."/>
            <person name="Vagvolgyi C."/>
            <person name="Papp T."/>
            <person name="Martin F.M."/>
            <person name="Miettinen O."/>
            <person name="Hibbett D.S."/>
            <person name="Nagy L.G."/>
        </authorList>
    </citation>
    <scope>NUCLEOTIDE SEQUENCE [LARGE SCALE GENOMIC DNA]</scope>
    <source>
        <strain evidence="2 3">HHB13444</strain>
    </source>
</reference>